<keyword evidence="3" id="KW-1185">Reference proteome</keyword>
<feature type="transmembrane region" description="Helical" evidence="1">
    <location>
        <begin position="54"/>
        <end position="71"/>
    </location>
</feature>
<evidence type="ECO:0008006" key="4">
    <source>
        <dbReference type="Google" id="ProtNLM"/>
    </source>
</evidence>
<organism evidence="2 3">
    <name type="scientific">Hydrotalea sandarakina</name>
    <dbReference type="NCBI Taxonomy" id="1004304"/>
    <lineage>
        <taxon>Bacteria</taxon>
        <taxon>Pseudomonadati</taxon>
        <taxon>Bacteroidota</taxon>
        <taxon>Chitinophagia</taxon>
        <taxon>Chitinophagales</taxon>
        <taxon>Chitinophagaceae</taxon>
        <taxon>Hydrotalea</taxon>
    </lineage>
</organism>
<accession>A0A2W7RZK6</accession>
<sequence>MRINDIFTAAVFIWIGFIGAISFMEAWLKFRAPGVTLSIGLGIGRLVFAALNKVEWVIAFVIIAVFIYLSFNIQSHKLFLKDIGFTFFWIICLLLAQTFWLLPKLDKRAQLIMAGETLPANSLHIFFVAAECIKVVLLIYFAIQIFHFKQ</sequence>
<keyword evidence="1" id="KW-0472">Membrane</keyword>
<evidence type="ECO:0000256" key="1">
    <source>
        <dbReference type="SAM" id="Phobius"/>
    </source>
</evidence>
<proteinExistence type="predicted"/>
<evidence type="ECO:0000313" key="2">
    <source>
        <dbReference type="EMBL" id="PZX65971.1"/>
    </source>
</evidence>
<comment type="caution">
    <text evidence="2">The sequence shown here is derived from an EMBL/GenBank/DDBJ whole genome shotgun (WGS) entry which is preliminary data.</text>
</comment>
<gene>
    <name evidence="2" type="ORF">LX80_00467</name>
</gene>
<feature type="transmembrane region" description="Helical" evidence="1">
    <location>
        <begin position="83"/>
        <end position="102"/>
    </location>
</feature>
<dbReference type="Proteomes" id="UP000249720">
    <property type="component" value="Unassembled WGS sequence"/>
</dbReference>
<feature type="transmembrane region" description="Helical" evidence="1">
    <location>
        <begin position="122"/>
        <end position="143"/>
    </location>
</feature>
<dbReference type="OrthoDB" id="1098954at2"/>
<protein>
    <recommendedName>
        <fullName evidence="4">DUF4149 domain-containing protein</fullName>
    </recommendedName>
</protein>
<dbReference type="EMBL" id="QKZV01000001">
    <property type="protein sequence ID" value="PZX65971.1"/>
    <property type="molecule type" value="Genomic_DNA"/>
</dbReference>
<keyword evidence="1" id="KW-1133">Transmembrane helix</keyword>
<keyword evidence="1" id="KW-0812">Transmembrane</keyword>
<dbReference type="RefSeq" id="WP_111293409.1">
    <property type="nucleotide sequence ID" value="NZ_QKZV01000001.1"/>
</dbReference>
<feature type="transmembrane region" description="Helical" evidence="1">
    <location>
        <begin position="30"/>
        <end position="48"/>
    </location>
</feature>
<name>A0A2W7RZK6_9BACT</name>
<reference evidence="2 3" key="1">
    <citation type="submission" date="2018-06" db="EMBL/GenBank/DDBJ databases">
        <title>Genomic Encyclopedia of Archaeal and Bacterial Type Strains, Phase II (KMG-II): from individual species to whole genera.</title>
        <authorList>
            <person name="Goeker M."/>
        </authorList>
    </citation>
    <scope>NUCLEOTIDE SEQUENCE [LARGE SCALE GENOMIC DNA]</scope>
    <source>
        <strain evidence="2 3">DSM 23241</strain>
    </source>
</reference>
<evidence type="ECO:0000313" key="3">
    <source>
        <dbReference type="Proteomes" id="UP000249720"/>
    </source>
</evidence>
<dbReference type="AlphaFoldDB" id="A0A2W7RZK6"/>
<feature type="transmembrane region" description="Helical" evidence="1">
    <location>
        <begin position="6"/>
        <end position="23"/>
    </location>
</feature>